<evidence type="ECO:0000313" key="3">
    <source>
        <dbReference type="Proteomes" id="UP000186817"/>
    </source>
</evidence>
<dbReference type="OrthoDB" id="444472at2759"/>
<feature type="signal peptide" evidence="1">
    <location>
        <begin position="1"/>
        <end position="22"/>
    </location>
</feature>
<reference evidence="2 3" key="1">
    <citation type="submission" date="2016-02" db="EMBL/GenBank/DDBJ databases">
        <title>Genome analysis of coral dinoflagellate symbionts highlights evolutionary adaptations to a symbiotic lifestyle.</title>
        <authorList>
            <person name="Aranda M."/>
            <person name="Li Y."/>
            <person name="Liew Y.J."/>
            <person name="Baumgarten S."/>
            <person name="Simakov O."/>
            <person name="Wilson M."/>
            <person name="Piel J."/>
            <person name="Ashoor H."/>
            <person name="Bougouffa S."/>
            <person name="Bajic V.B."/>
            <person name="Ryu T."/>
            <person name="Ravasi T."/>
            <person name="Bayer T."/>
            <person name="Micklem G."/>
            <person name="Kim H."/>
            <person name="Bhak J."/>
            <person name="Lajeunesse T.C."/>
            <person name="Voolstra C.R."/>
        </authorList>
    </citation>
    <scope>NUCLEOTIDE SEQUENCE [LARGE SCALE GENOMIC DNA]</scope>
    <source>
        <strain evidence="2 3">CCMP2467</strain>
    </source>
</reference>
<dbReference type="AlphaFoldDB" id="A0A1Q9EM43"/>
<evidence type="ECO:0000256" key="1">
    <source>
        <dbReference type="SAM" id="SignalP"/>
    </source>
</evidence>
<organism evidence="2 3">
    <name type="scientific">Symbiodinium microadriaticum</name>
    <name type="common">Dinoflagellate</name>
    <name type="synonym">Zooxanthella microadriatica</name>
    <dbReference type="NCBI Taxonomy" id="2951"/>
    <lineage>
        <taxon>Eukaryota</taxon>
        <taxon>Sar</taxon>
        <taxon>Alveolata</taxon>
        <taxon>Dinophyceae</taxon>
        <taxon>Suessiales</taxon>
        <taxon>Symbiodiniaceae</taxon>
        <taxon>Symbiodinium</taxon>
    </lineage>
</organism>
<dbReference type="Proteomes" id="UP000186817">
    <property type="component" value="Unassembled WGS sequence"/>
</dbReference>
<name>A0A1Q9EM43_SYMMI</name>
<comment type="caution">
    <text evidence="2">The sequence shown here is derived from an EMBL/GenBank/DDBJ whole genome shotgun (WGS) entry which is preliminary data.</text>
</comment>
<feature type="chain" id="PRO_5013203583" evidence="1">
    <location>
        <begin position="23"/>
        <end position="329"/>
    </location>
</feature>
<gene>
    <name evidence="2" type="ORF">AK812_SmicGene8005</name>
</gene>
<protein>
    <submittedName>
        <fullName evidence="2">Uncharacterized protein</fullName>
    </submittedName>
</protein>
<dbReference type="EMBL" id="LSRX01000117">
    <property type="protein sequence ID" value="OLQ08467.1"/>
    <property type="molecule type" value="Genomic_DNA"/>
</dbReference>
<keyword evidence="1" id="KW-0732">Signal</keyword>
<keyword evidence="3" id="KW-1185">Reference proteome</keyword>
<accession>A0A1Q9EM43</accession>
<evidence type="ECO:0000313" key="2">
    <source>
        <dbReference type="EMBL" id="OLQ08467.1"/>
    </source>
</evidence>
<sequence>MLAVAAQRTLAYSLLELPLAAADECDGMEPPLGDLLADARDTEPRAREPFSGSVLVHASPRRVVHAPAGDVLTPRTRQPEKGAMLGAFLARRQLHPLLPFTRLFYAGCVRFLDVYIVALPEKTRALYDALSNTLWDPARIRFHQRKPRVWNAAEEPPAVADLGGVSEVTLTITSWSGWETGARAAERCSRALPLEHFVAWVCQEATSVPAASSPAAITGWVARWFGLLAVATQRALGPRLEGSVLLQQLLARSRARAVAAVIRGPSISAFASRWSALLSFAAARSFAASLLCLPLAGTANLDRDVSLLSEVLADSALEPPLAIRVPRAT</sequence>
<proteinExistence type="predicted"/>